<dbReference type="PROSITE" id="PS50125">
    <property type="entry name" value="GUANYLATE_CYCLASE_2"/>
    <property type="match status" value="1"/>
</dbReference>
<dbReference type="CDD" id="cd07302">
    <property type="entry name" value="CHD"/>
    <property type="match status" value="1"/>
</dbReference>
<evidence type="ECO:0000313" key="2">
    <source>
        <dbReference type="EMBL" id="OBK18939.1"/>
    </source>
</evidence>
<accession>A0A1A3NCV8</accession>
<feature type="domain" description="Guanylate cyclase" evidence="1">
    <location>
        <begin position="2"/>
        <end position="105"/>
    </location>
</feature>
<dbReference type="PANTHER" id="PTHR47691">
    <property type="entry name" value="REGULATOR-RELATED"/>
    <property type="match status" value="1"/>
</dbReference>
<keyword evidence="3" id="KW-1185">Reference proteome</keyword>
<dbReference type="InterPro" id="IPR029787">
    <property type="entry name" value="Nucleotide_cyclase"/>
</dbReference>
<evidence type="ECO:0000259" key="1">
    <source>
        <dbReference type="PROSITE" id="PS50125"/>
    </source>
</evidence>
<dbReference type="SUPFAM" id="SSF55073">
    <property type="entry name" value="Nucleotide cyclase"/>
    <property type="match status" value="1"/>
</dbReference>
<sequence>MTFLFTDVEGSTRRWETDAHAMRAALATHDGVLRAAIEAHGGFMFKHTGDGVCAAFASPRSAVAAAIDAQRHLELPVRMGIATGEAEPHDGDYFGAVINRAARVMAAGHGGQILVAASTAGLLSGVDLVDLGPRRLRDVPMPIGVFQVRAAGLRTKFPPLRALDTSPGNLRPSGTRLIGREVEVAEIEAAVKAHRLVTLTGVGGVGKTRLAIEIASRLTDEYPDGVWLFELAAVTDPAAVPVAVAAILGITQQSGRTVSESLVAALEGRIRLLVIDNCEHVLDAAADLIEAILAHSATVRILATSREGLGLPDERVWPVRSLKAAGIDSAAVSLFVERAQRIRPQFSMADDDEAAAVTEICQRLDGIPLAIELAASRMASMTAGEMRDRLDHRFRLLVGSRRGLQRHHTLRHAVAWSYDLLDDAEKSVLERCSVFAGGFDLQGACAVAGSDGRDEYAVLGVLDALVRKSLLLAVRSGGRTRYSMLETIREFAEEQLVAGGASVEIRDVHSRYFAAWEADIMALWDGPRQRDALDWFTVELANLRTAFRWAGDHGDLDAGIAIAAYAGLLGPFLENFEPIAWAEELIESGRVVEHPRLAALCVVGSLCCLVGRFEEAVRYSEIGQTVIAAASDKVSYFGEPFLGSAYLFVGQPERYVELCRAQVARTGDDNAFARANMVFALAVTGSGNEAAVTADGLIDDAEATGNPWVLAYALFACGYAFRATAPDRALEAFRRSVRVAQDSGNRFFETQFSYWLTGLEAEHGDHLATLSSLDSAIRSQHESGNLGMLHNTLAILVVLLDRLGHHEPASVIAGFATVNPMAATTLPELGTVMTHSRAILGNQPFESLAHQGEMMTVAAVVAYAHDQIDQARTDLEHSR</sequence>
<dbReference type="GO" id="GO:0035556">
    <property type="term" value="P:intracellular signal transduction"/>
    <property type="evidence" value="ECO:0007669"/>
    <property type="project" value="InterPro"/>
</dbReference>
<dbReference type="PANTHER" id="PTHR47691:SF3">
    <property type="entry name" value="HTH-TYPE TRANSCRIPTIONAL REGULATOR RV0890C-RELATED"/>
    <property type="match status" value="1"/>
</dbReference>
<dbReference type="GO" id="GO:0004016">
    <property type="term" value="F:adenylate cyclase activity"/>
    <property type="evidence" value="ECO:0007669"/>
    <property type="project" value="UniProtKB-ARBA"/>
</dbReference>
<dbReference type="EMBL" id="LZLQ01000023">
    <property type="protein sequence ID" value="OBK18939.1"/>
    <property type="molecule type" value="Genomic_DNA"/>
</dbReference>
<evidence type="ECO:0000313" key="3">
    <source>
        <dbReference type="Proteomes" id="UP000093629"/>
    </source>
</evidence>
<dbReference type="GO" id="GO:0009190">
    <property type="term" value="P:cyclic nucleotide biosynthetic process"/>
    <property type="evidence" value="ECO:0007669"/>
    <property type="project" value="InterPro"/>
</dbReference>
<dbReference type="Gene3D" id="3.40.50.300">
    <property type="entry name" value="P-loop containing nucleotide triphosphate hydrolases"/>
    <property type="match status" value="1"/>
</dbReference>
<dbReference type="AlphaFoldDB" id="A0A1A3NCV8"/>
<protein>
    <submittedName>
        <fullName evidence="2">Cyclase</fullName>
    </submittedName>
</protein>
<comment type="caution">
    <text evidence="2">The sequence shown here is derived from an EMBL/GenBank/DDBJ whole genome shotgun (WGS) entry which is preliminary data.</text>
</comment>
<dbReference type="Proteomes" id="UP000093629">
    <property type="component" value="Unassembled WGS sequence"/>
</dbReference>
<dbReference type="OrthoDB" id="4624147at2"/>
<organism evidence="2 3">
    <name type="scientific">Mycobacterium asiaticum</name>
    <dbReference type="NCBI Taxonomy" id="1790"/>
    <lineage>
        <taxon>Bacteria</taxon>
        <taxon>Bacillati</taxon>
        <taxon>Actinomycetota</taxon>
        <taxon>Actinomycetes</taxon>
        <taxon>Mycobacteriales</taxon>
        <taxon>Mycobacteriaceae</taxon>
        <taxon>Mycobacterium</taxon>
    </lineage>
</organism>
<name>A0A1A3NCV8_MYCAS</name>
<proteinExistence type="predicted"/>
<gene>
    <name evidence="2" type="ORF">A5636_19975</name>
</gene>
<reference evidence="2 3" key="1">
    <citation type="submission" date="2016-06" db="EMBL/GenBank/DDBJ databases">
        <authorList>
            <person name="Kjaerup R.B."/>
            <person name="Dalgaard T.S."/>
            <person name="Juul-Madsen H.R."/>
        </authorList>
    </citation>
    <scope>NUCLEOTIDE SEQUENCE [LARGE SCALE GENOMIC DNA]</scope>
    <source>
        <strain evidence="2 3">1245139.5</strain>
    </source>
</reference>
<dbReference type="InterPro" id="IPR058852">
    <property type="entry name" value="HTH_77"/>
</dbReference>
<dbReference type="Pfam" id="PF00211">
    <property type="entry name" value="Guanylate_cyc"/>
    <property type="match status" value="1"/>
</dbReference>
<dbReference type="Pfam" id="PF25872">
    <property type="entry name" value="HTH_77"/>
    <property type="match status" value="1"/>
</dbReference>
<dbReference type="InterPro" id="IPR001054">
    <property type="entry name" value="A/G_cyclase"/>
</dbReference>
<dbReference type="Gene3D" id="3.30.70.1230">
    <property type="entry name" value="Nucleotide cyclase"/>
    <property type="match status" value="2"/>
</dbReference>
<dbReference type="SUPFAM" id="SSF52540">
    <property type="entry name" value="P-loop containing nucleoside triphosphate hydrolases"/>
    <property type="match status" value="1"/>
</dbReference>
<dbReference type="PRINTS" id="PR00364">
    <property type="entry name" value="DISEASERSIST"/>
</dbReference>
<dbReference type="InterPro" id="IPR027417">
    <property type="entry name" value="P-loop_NTPase"/>
</dbReference>